<dbReference type="SUPFAM" id="SSF51717">
    <property type="entry name" value="Dihydropteroate synthetase-like"/>
    <property type="match status" value="1"/>
</dbReference>
<dbReference type="InterPro" id="IPR000489">
    <property type="entry name" value="Pterin-binding_dom"/>
</dbReference>
<dbReference type="GO" id="GO:0046872">
    <property type="term" value="F:metal ion binding"/>
    <property type="evidence" value="ECO:0007669"/>
    <property type="project" value="UniProtKB-KW"/>
</dbReference>
<reference evidence="8" key="1">
    <citation type="submission" date="2020-08" db="EMBL/GenBank/DDBJ databases">
        <title>Genome public.</title>
        <authorList>
            <person name="Liu C."/>
            <person name="Sun Q."/>
        </authorList>
    </citation>
    <scope>NUCLEOTIDE SEQUENCE</scope>
    <source>
        <strain evidence="8">NSJ-64</strain>
    </source>
</reference>
<feature type="domain" description="Pterin-binding" evidence="7">
    <location>
        <begin position="1"/>
        <end position="245"/>
    </location>
</feature>
<dbReference type="PROSITE" id="PS50972">
    <property type="entry name" value="PTERIN_BINDING"/>
    <property type="match status" value="1"/>
</dbReference>
<keyword evidence="4 8" id="KW-0808">Transferase</keyword>
<evidence type="ECO:0000256" key="6">
    <source>
        <dbReference type="ARBA" id="ARBA00023285"/>
    </source>
</evidence>
<evidence type="ECO:0000256" key="1">
    <source>
        <dbReference type="ARBA" id="ARBA00010398"/>
    </source>
</evidence>
<evidence type="ECO:0000313" key="8">
    <source>
        <dbReference type="EMBL" id="MBC8584111.1"/>
    </source>
</evidence>
<dbReference type="GO" id="GO:0032259">
    <property type="term" value="P:methylation"/>
    <property type="evidence" value="ECO:0007669"/>
    <property type="project" value="UniProtKB-KW"/>
</dbReference>
<keyword evidence="5" id="KW-0479">Metal-binding</keyword>
<dbReference type="GO" id="GO:0004156">
    <property type="term" value="F:dihydropteroate synthase activity"/>
    <property type="evidence" value="ECO:0007669"/>
    <property type="project" value="UniProtKB-EC"/>
</dbReference>
<keyword evidence="6" id="KW-0170">Cobalt</keyword>
<organism evidence="8 9">
    <name type="scientific">Youxingia wuxianensis</name>
    <dbReference type="NCBI Taxonomy" id="2763678"/>
    <lineage>
        <taxon>Bacteria</taxon>
        <taxon>Bacillati</taxon>
        <taxon>Bacillota</taxon>
        <taxon>Clostridia</taxon>
        <taxon>Eubacteriales</taxon>
        <taxon>Oscillospiraceae</taxon>
        <taxon>Youxingia</taxon>
    </lineage>
</organism>
<dbReference type="InterPro" id="IPR011005">
    <property type="entry name" value="Dihydropteroate_synth-like_sf"/>
</dbReference>
<dbReference type="GO" id="GO:0008705">
    <property type="term" value="F:methionine synthase activity"/>
    <property type="evidence" value="ECO:0007669"/>
    <property type="project" value="TreeGrafter"/>
</dbReference>
<dbReference type="GO" id="GO:0050667">
    <property type="term" value="P:homocysteine metabolic process"/>
    <property type="evidence" value="ECO:0007669"/>
    <property type="project" value="TreeGrafter"/>
</dbReference>
<keyword evidence="2" id="KW-0489">Methyltransferase</keyword>
<proteinExistence type="inferred from homology"/>
<dbReference type="GO" id="GO:0031419">
    <property type="term" value="F:cobalamin binding"/>
    <property type="evidence" value="ECO:0007669"/>
    <property type="project" value="UniProtKB-KW"/>
</dbReference>
<comment type="caution">
    <text evidence="8">The sequence shown here is derived from an EMBL/GenBank/DDBJ whole genome shotgun (WGS) entry which is preliminary data.</text>
</comment>
<gene>
    <name evidence="8" type="ORF">H8705_00745</name>
</gene>
<keyword evidence="3" id="KW-0846">Cobalamin</keyword>
<dbReference type="GO" id="GO:0005829">
    <property type="term" value="C:cytosol"/>
    <property type="evidence" value="ECO:0007669"/>
    <property type="project" value="TreeGrafter"/>
</dbReference>
<evidence type="ECO:0000256" key="5">
    <source>
        <dbReference type="ARBA" id="ARBA00022723"/>
    </source>
</evidence>
<dbReference type="NCBIfam" id="NF005719">
    <property type="entry name" value="PRK07535.1"/>
    <property type="match status" value="1"/>
</dbReference>
<dbReference type="InterPro" id="IPR050554">
    <property type="entry name" value="Met_Synthase/Corrinoid"/>
</dbReference>
<dbReference type="PANTHER" id="PTHR45833">
    <property type="entry name" value="METHIONINE SYNTHASE"/>
    <property type="match status" value="1"/>
</dbReference>
<keyword evidence="9" id="KW-1185">Reference proteome</keyword>
<evidence type="ECO:0000256" key="4">
    <source>
        <dbReference type="ARBA" id="ARBA00022679"/>
    </source>
</evidence>
<dbReference type="EMBL" id="JACRTD010000001">
    <property type="protein sequence ID" value="MBC8584111.1"/>
    <property type="molecule type" value="Genomic_DNA"/>
</dbReference>
<evidence type="ECO:0000256" key="2">
    <source>
        <dbReference type="ARBA" id="ARBA00022603"/>
    </source>
</evidence>
<evidence type="ECO:0000256" key="3">
    <source>
        <dbReference type="ARBA" id="ARBA00022628"/>
    </source>
</evidence>
<dbReference type="AlphaFoldDB" id="A0A926EK92"/>
<sequence length="265" mass="29277">MIIIGEKLNSSIPRTMKALENHNEGYIKELIKKQDACGADFLDINTAMCADKELENMLWLIHLVKENCDCGIMLDSTDTQVIAKALPAASTREVIINSTTITSRFDQIIPLAKEYNAAVVGLPIDDEGMPHTLEEKLEKLDKLANKLRENDIADDKIYLDVLVETLATNGKSARDTLEAIRYISKKYPEMNTTCGLSNISFGLPKRGYINTAFLAAAVEAGLKSAIINIASESVQNTLYASLAVAGQDDYCMNYITYIRSQEEEG</sequence>
<comment type="similarity">
    <text evidence="1">Belongs to the vitamin-B12 dependent methionine synthase family.</text>
</comment>
<dbReference type="EC" id="2.5.1.15" evidence="8"/>
<dbReference type="Pfam" id="PF00809">
    <property type="entry name" value="Pterin_bind"/>
    <property type="match status" value="1"/>
</dbReference>
<accession>A0A926EK92</accession>
<dbReference type="GO" id="GO:0046653">
    <property type="term" value="P:tetrahydrofolate metabolic process"/>
    <property type="evidence" value="ECO:0007669"/>
    <property type="project" value="TreeGrafter"/>
</dbReference>
<evidence type="ECO:0000313" key="9">
    <source>
        <dbReference type="Proteomes" id="UP000623678"/>
    </source>
</evidence>
<dbReference type="PANTHER" id="PTHR45833:SF1">
    <property type="entry name" value="METHIONINE SYNTHASE"/>
    <property type="match status" value="1"/>
</dbReference>
<dbReference type="Proteomes" id="UP000623678">
    <property type="component" value="Unassembled WGS sequence"/>
</dbReference>
<name>A0A926EK92_9FIRM</name>
<dbReference type="RefSeq" id="WP_262393965.1">
    <property type="nucleotide sequence ID" value="NZ_JACRTD010000001.1"/>
</dbReference>
<dbReference type="Gene3D" id="3.20.20.20">
    <property type="entry name" value="Dihydropteroate synthase-like"/>
    <property type="match status" value="1"/>
</dbReference>
<protein>
    <submittedName>
        <fullName evidence="8">Dihydropteroate synthase</fullName>
        <ecNumber evidence="8">2.5.1.15</ecNumber>
    </submittedName>
</protein>
<evidence type="ECO:0000259" key="7">
    <source>
        <dbReference type="PROSITE" id="PS50972"/>
    </source>
</evidence>